<dbReference type="EMBL" id="CADCUP010000167">
    <property type="protein sequence ID" value="CAA9405712.1"/>
    <property type="molecule type" value="Genomic_DNA"/>
</dbReference>
<gene>
    <name evidence="2" type="ORF">AVDCRST_MAG06-2514</name>
</gene>
<reference evidence="2" key="1">
    <citation type="submission" date="2020-02" db="EMBL/GenBank/DDBJ databases">
        <authorList>
            <person name="Meier V. D."/>
        </authorList>
    </citation>
    <scope>NUCLEOTIDE SEQUENCE</scope>
    <source>
        <strain evidence="2">AVDCRST_MAG06</strain>
    </source>
</reference>
<feature type="compositionally biased region" description="Basic and acidic residues" evidence="1">
    <location>
        <begin position="43"/>
        <end position="70"/>
    </location>
</feature>
<name>A0A6J4P445_9ACTN</name>
<accession>A0A6J4P445</accession>
<dbReference type="AlphaFoldDB" id="A0A6J4P445"/>
<feature type="non-terminal residue" evidence="2">
    <location>
        <position position="1"/>
    </location>
</feature>
<feature type="non-terminal residue" evidence="2">
    <location>
        <position position="89"/>
    </location>
</feature>
<evidence type="ECO:0000313" key="2">
    <source>
        <dbReference type="EMBL" id="CAA9405712.1"/>
    </source>
</evidence>
<feature type="region of interest" description="Disordered" evidence="1">
    <location>
        <begin position="1"/>
        <end position="22"/>
    </location>
</feature>
<proteinExistence type="predicted"/>
<organism evidence="2">
    <name type="scientific">uncultured Nocardioides sp</name>
    <dbReference type="NCBI Taxonomy" id="198441"/>
    <lineage>
        <taxon>Bacteria</taxon>
        <taxon>Bacillati</taxon>
        <taxon>Actinomycetota</taxon>
        <taxon>Actinomycetes</taxon>
        <taxon>Propionibacteriales</taxon>
        <taxon>Nocardioidaceae</taxon>
        <taxon>Nocardioides</taxon>
        <taxon>environmental samples</taxon>
    </lineage>
</organism>
<evidence type="ECO:0000256" key="1">
    <source>
        <dbReference type="SAM" id="MobiDB-lite"/>
    </source>
</evidence>
<feature type="region of interest" description="Disordered" evidence="1">
    <location>
        <begin position="36"/>
        <end position="77"/>
    </location>
</feature>
<protein>
    <submittedName>
        <fullName evidence="2">Uncharacterized protein</fullName>
    </submittedName>
</protein>
<sequence>EHPPQRRARRPGARRHGARRRVVGGRRAPYECDAHRRAGAGRPVERGEAVRDRPRRRGVAEGDVARRPAPDDAVAAGRERAAVVGRCRR</sequence>